<accession>A0A9W6SQ67</accession>
<dbReference type="PANTHER" id="PTHR43877">
    <property type="entry name" value="AMINOALKYLPHOSPHONATE N-ACETYLTRANSFERASE-RELATED-RELATED"/>
    <property type="match status" value="1"/>
</dbReference>
<keyword evidence="1" id="KW-0808">Transferase</keyword>
<evidence type="ECO:0000259" key="3">
    <source>
        <dbReference type="PROSITE" id="PS51186"/>
    </source>
</evidence>
<dbReference type="AlphaFoldDB" id="A0A9W6SQ67"/>
<dbReference type="InterPro" id="IPR029057">
    <property type="entry name" value="PRTase-like"/>
</dbReference>
<name>A0A9W6SQ67_9ACTN</name>
<dbReference type="Gene3D" id="3.40.630.30">
    <property type="match status" value="1"/>
</dbReference>
<reference evidence="4" key="1">
    <citation type="submission" date="2023-03" db="EMBL/GenBank/DDBJ databases">
        <title>Actinorhabdospora filicis NBRC 111898.</title>
        <authorList>
            <person name="Ichikawa N."/>
            <person name="Sato H."/>
            <person name="Tonouchi N."/>
        </authorList>
    </citation>
    <scope>NUCLEOTIDE SEQUENCE</scope>
    <source>
        <strain evidence="4">NBRC 111898</strain>
    </source>
</reference>
<dbReference type="SUPFAM" id="SSF55729">
    <property type="entry name" value="Acyl-CoA N-acyltransferases (Nat)"/>
    <property type="match status" value="1"/>
</dbReference>
<evidence type="ECO:0000313" key="4">
    <source>
        <dbReference type="EMBL" id="GLZ78731.1"/>
    </source>
</evidence>
<dbReference type="InterPro" id="IPR000182">
    <property type="entry name" value="GNAT_dom"/>
</dbReference>
<feature type="domain" description="N-acetyltransferase" evidence="3">
    <location>
        <begin position="4"/>
        <end position="159"/>
    </location>
</feature>
<dbReference type="SUPFAM" id="SSF53271">
    <property type="entry name" value="PRTase-like"/>
    <property type="match status" value="1"/>
</dbReference>
<dbReference type="Proteomes" id="UP001165079">
    <property type="component" value="Unassembled WGS sequence"/>
</dbReference>
<organism evidence="4 5">
    <name type="scientific">Actinorhabdospora filicis</name>
    <dbReference type="NCBI Taxonomy" id="1785913"/>
    <lineage>
        <taxon>Bacteria</taxon>
        <taxon>Bacillati</taxon>
        <taxon>Actinomycetota</taxon>
        <taxon>Actinomycetes</taxon>
        <taxon>Micromonosporales</taxon>
        <taxon>Micromonosporaceae</taxon>
        <taxon>Actinorhabdospora</taxon>
    </lineage>
</organism>
<dbReference type="CDD" id="cd04301">
    <property type="entry name" value="NAT_SF"/>
    <property type="match status" value="1"/>
</dbReference>
<dbReference type="Pfam" id="PF00156">
    <property type="entry name" value="Pribosyltran"/>
    <property type="match status" value="1"/>
</dbReference>
<dbReference type="InterPro" id="IPR016181">
    <property type="entry name" value="Acyl_CoA_acyltransferase"/>
</dbReference>
<dbReference type="Pfam" id="PF00583">
    <property type="entry name" value="Acetyltransf_1"/>
    <property type="match status" value="1"/>
</dbReference>
<dbReference type="CDD" id="cd06223">
    <property type="entry name" value="PRTases_typeI"/>
    <property type="match status" value="1"/>
</dbReference>
<dbReference type="PANTHER" id="PTHR43877:SF1">
    <property type="entry name" value="ACETYLTRANSFERASE"/>
    <property type="match status" value="1"/>
</dbReference>
<sequence>MIETTVREAVDADRAAIDAILTAAWTRPYVVIGGVGHDLTLLPTLVAERDGVLVGALTFRVDAGGLEIMSINGEGGGAGTALIQAAIAHAQRTGAPRVRVATSNDNTGAQRFYQKNGLRYAGLRPDAIEFARRQKPTIPRVTGEGLPLRDEILMERRLDGADAGPVEAARAAVTRAITWRGGETDLWPLLADPYALTDIARGLAHEFLGRVDVVAGPDPGGLLFGPRVAAELGVAFAPVCRDRRFFFKGPHETLSAGELVAHRAAFGVGARVLLVDDWSESGSTVKGVAAMLEGTGASLIGASFLIGNLSADARASLAAAGVDVRALAGVDELKPA</sequence>
<dbReference type="InterPro" id="IPR050832">
    <property type="entry name" value="Bact_Acetyltransf"/>
</dbReference>
<proteinExistence type="predicted"/>
<dbReference type="InterPro" id="IPR000836">
    <property type="entry name" value="PRTase_dom"/>
</dbReference>
<dbReference type="GO" id="GO:0016747">
    <property type="term" value="F:acyltransferase activity, transferring groups other than amino-acyl groups"/>
    <property type="evidence" value="ECO:0007669"/>
    <property type="project" value="InterPro"/>
</dbReference>
<gene>
    <name evidence="4" type="ORF">Afil01_35380</name>
</gene>
<keyword evidence="2" id="KW-0012">Acyltransferase</keyword>
<evidence type="ECO:0000256" key="2">
    <source>
        <dbReference type="ARBA" id="ARBA00023315"/>
    </source>
</evidence>
<protein>
    <recommendedName>
        <fullName evidence="3">N-acetyltransferase domain-containing protein</fullName>
    </recommendedName>
</protein>
<dbReference type="EMBL" id="BSTX01000002">
    <property type="protein sequence ID" value="GLZ78731.1"/>
    <property type="molecule type" value="Genomic_DNA"/>
</dbReference>
<evidence type="ECO:0000256" key="1">
    <source>
        <dbReference type="ARBA" id="ARBA00022679"/>
    </source>
</evidence>
<evidence type="ECO:0000313" key="5">
    <source>
        <dbReference type="Proteomes" id="UP001165079"/>
    </source>
</evidence>
<dbReference type="Gene3D" id="3.40.50.2020">
    <property type="match status" value="1"/>
</dbReference>
<dbReference type="PROSITE" id="PS51186">
    <property type="entry name" value="GNAT"/>
    <property type="match status" value="1"/>
</dbReference>
<dbReference type="RefSeq" id="WP_285663876.1">
    <property type="nucleotide sequence ID" value="NZ_BSTX01000002.1"/>
</dbReference>
<keyword evidence="5" id="KW-1185">Reference proteome</keyword>
<comment type="caution">
    <text evidence="4">The sequence shown here is derived from an EMBL/GenBank/DDBJ whole genome shotgun (WGS) entry which is preliminary data.</text>
</comment>